<evidence type="ECO:0000256" key="1">
    <source>
        <dbReference type="SAM" id="Phobius"/>
    </source>
</evidence>
<keyword evidence="3" id="KW-1185">Reference proteome</keyword>
<dbReference type="RefSeq" id="WP_179492683.1">
    <property type="nucleotide sequence ID" value="NZ_JACCCW010000002.1"/>
</dbReference>
<reference evidence="2 3" key="1">
    <citation type="submission" date="2020-07" db="EMBL/GenBank/DDBJ databases">
        <title>Genomic Encyclopedia of Type Strains, Phase IV (KMG-V): Genome sequencing to study the core and pangenomes of soil and plant-associated prokaryotes.</title>
        <authorList>
            <person name="Whitman W."/>
        </authorList>
    </citation>
    <scope>NUCLEOTIDE SEQUENCE [LARGE SCALE GENOMIC DNA]</scope>
    <source>
        <strain evidence="2 3">X4EP2</strain>
    </source>
</reference>
<feature type="transmembrane region" description="Helical" evidence="1">
    <location>
        <begin position="88"/>
        <end position="108"/>
    </location>
</feature>
<name>A0A7Y9THC9_9BACT</name>
<feature type="transmembrane region" description="Helical" evidence="1">
    <location>
        <begin position="58"/>
        <end position="76"/>
    </location>
</feature>
<evidence type="ECO:0000313" key="2">
    <source>
        <dbReference type="EMBL" id="NYF80936.1"/>
    </source>
</evidence>
<accession>A0A7Y9THC9</accession>
<keyword evidence="1" id="KW-1133">Transmembrane helix</keyword>
<keyword evidence="1" id="KW-0472">Membrane</keyword>
<feature type="transmembrane region" description="Helical" evidence="1">
    <location>
        <begin position="142"/>
        <end position="162"/>
    </location>
</feature>
<dbReference type="EMBL" id="JACCCW010000002">
    <property type="protein sequence ID" value="NYF80936.1"/>
    <property type="molecule type" value="Genomic_DNA"/>
</dbReference>
<proteinExistence type="predicted"/>
<sequence>MISHPISLSEINKAADDVFLWLSLYLFMALVSAYKIWRSFAFVATADSSDERLSNGKKVFLGMMIFVGLQIALYASSDIFRLCLAFPFWGTFVLALFVLLIYIVSRFFRLNQEEVGEYTLQADIRDEIDKEWKRKDDEKRRLQKWLIIWIAADGIAILWLMALTHRSLKSLTSFLAS</sequence>
<feature type="transmembrane region" description="Helical" evidence="1">
    <location>
        <begin position="18"/>
        <end position="37"/>
    </location>
</feature>
<keyword evidence="1" id="KW-0812">Transmembrane</keyword>
<gene>
    <name evidence="2" type="ORF">HDF17_003256</name>
</gene>
<dbReference type="AlphaFoldDB" id="A0A7Y9THC9"/>
<comment type="caution">
    <text evidence="2">The sequence shown here is derived from an EMBL/GenBank/DDBJ whole genome shotgun (WGS) entry which is preliminary data.</text>
</comment>
<protein>
    <submittedName>
        <fullName evidence="2">Uncharacterized protein YacL</fullName>
    </submittedName>
</protein>
<dbReference type="Proteomes" id="UP000589520">
    <property type="component" value="Unassembled WGS sequence"/>
</dbReference>
<evidence type="ECO:0000313" key="3">
    <source>
        <dbReference type="Proteomes" id="UP000589520"/>
    </source>
</evidence>
<organism evidence="2 3">
    <name type="scientific">Granulicella arctica</name>
    <dbReference type="NCBI Taxonomy" id="940613"/>
    <lineage>
        <taxon>Bacteria</taxon>
        <taxon>Pseudomonadati</taxon>
        <taxon>Acidobacteriota</taxon>
        <taxon>Terriglobia</taxon>
        <taxon>Terriglobales</taxon>
        <taxon>Acidobacteriaceae</taxon>
        <taxon>Granulicella</taxon>
    </lineage>
</organism>